<keyword evidence="2" id="KW-1185">Reference proteome</keyword>
<protein>
    <submittedName>
        <fullName evidence="1">Uncharacterized protein</fullName>
    </submittedName>
</protein>
<reference evidence="1" key="1">
    <citation type="submission" date="2021-05" db="EMBL/GenBank/DDBJ databases">
        <authorList>
            <person name="Pan Q."/>
            <person name="Jouanno E."/>
            <person name="Zahm M."/>
            <person name="Klopp C."/>
            <person name="Cabau C."/>
            <person name="Louis A."/>
            <person name="Berthelot C."/>
            <person name="Parey E."/>
            <person name="Roest Crollius H."/>
            <person name="Montfort J."/>
            <person name="Robinson-Rechavi M."/>
            <person name="Bouchez O."/>
            <person name="Lampietro C."/>
            <person name="Lopez Roques C."/>
            <person name="Donnadieu C."/>
            <person name="Postlethwait J."/>
            <person name="Bobe J."/>
            <person name="Dillon D."/>
            <person name="Chandos A."/>
            <person name="von Hippel F."/>
            <person name="Guiguen Y."/>
        </authorList>
    </citation>
    <scope>NUCLEOTIDE SEQUENCE</scope>
    <source>
        <strain evidence="1">YG-Jan2019</strain>
    </source>
</reference>
<comment type="caution">
    <text evidence="1">The sequence shown here is derived from an EMBL/GenBank/DDBJ whole genome shotgun (WGS) entry which is preliminary data.</text>
</comment>
<accession>A0ACC2GSA8</accession>
<dbReference type="Proteomes" id="UP001157502">
    <property type="component" value="Chromosome 9"/>
</dbReference>
<evidence type="ECO:0000313" key="2">
    <source>
        <dbReference type="Proteomes" id="UP001157502"/>
    </source>
</evidence>
<proteinExistence type="predicted"/>
<sequence>MTDHDYNLASRHEASDDGDIEVEEDTSKQHRINVSHTPIKSPLPKKKKTKSDEGEQDNTSAVILQAVQALSRKMDEQTELLKSFDRRIEANTLAVKDNKEGIAALQKKMEDLKTENNSLRYSCEEQARYKRRWNLRMIGLPEKEGEDTREVVIGILTRVVPMSVDRLRETVDTVHHVGRKGNAATSNNTPRSIIIQFGMRTVRDDVWKRSRDARVCTEMHLRFREDFSKEDREARTKLWPIVQEARKKGKRAFLKEGYALIDNRRVDPE</sequence>
<gene>
    <name evidence="1" type="ORF">DPEC_G00107240</name>
</gene>
<name>A0ACC2GSA8_DALPE</name>
<evidence type="ECO:0000313" key="1">
    <source>
        <dbReference type="EMBL" id="KAJ8006435.1"/>
    </source>
</evidence>
<dbReference type="EMBL" id="CM055736">
    <property type="protein sequence ID" value="KAJ8006435.1"/>
    <property type="molecule type" value="Genomic_DNA"/>
</dbReference>
<organism evidence="1 2">
    <name type="scientific">Dallia pectoralis</name>
    <name type="common">Alaska blackfish</name>
    <dbReference type="NCBI Taxonomy" id="75939"/>
    <lineage>
        <taxon>Eukaryota</taxon>
        <taxon>Metazoa</taxon>
        <taxon>Chordata</taxon>
        <taxon>Craniata</taxon>
        <taxon>Vertebrata</taxon>
        <taxon>Euteleostomi</taxon>
        <taxon>Actinopterygii</taxon>
        <taxon>Neopterygii</taxon>
        <taxon>Teleostei</taxon>
        <taxon>Protacanthopterygii</taxon>
        <taxon>Esociformes</taxon>
        <taxon>Umbridae</taxon>
        <taxon>Dallia</taxon>
    </lineage>
</organism>